<evidence type="ECO:0000259" key="2">
    <source>
        <dbReference type="Pfam" id="PF00391"/>
    </source>
</evidence>
<keyword evidence="1" id="KW-0175">Coiled coil</keyword>
<proteinExistence type="predicted"/>
<dbReference type="GO" id="GO:0016772">
    <property type="term" value="F:transferase activity, transferring phosphorus-containing groups"/>
    <property type="evidence" value="ECO:0007669"/>
    <property type="project" value="InterPro"/>
</dbReference>
<dbReference type="OrthoDB" id="6123450at2759"/>
<dbReference type="InterPro" id="IPR051549">
    <property type="entry name" value="PEP_Utilizing_Enz"/>
</dbReference>
<dbReference type="PANTHER" id="PTHR43615">
    <property type="entry name" value="PHOSPHOENOLPYRUVATE SYNTHASE-RELATED"/>
    <property type="match status" value="1"/>
</dbReference>
<evidence type="ECO:0000313" key="3">
    <source>
        <dbReference type="EMBL" id="CAF1108156.1"/>
    </source>
</evidence>
<keyword evidence="5" id="KW-1185">Reference proteome</keyword>
<dbReference type="Proteomes" id="UP000663829">
    <property type="component" value="Unassembled WGS sequence"/>
</dbReference>
<gene>
    <name evidence="3" type="ORF">GPM918_LOCUS19096</name>
    <name evidence="4" type="ORF">SRO942_LOCUS19093</name>
</gene>
<evidence type="ECO:0000313" key="4">
    <source>
        <dbReference type="EMBL" id="CAF3872700.1"/>
    </source>
</evidence>
<feature type="coiled-coil region" evidence="1">
    <location>
        <begin position="24"/>
        <end position="51"/>
    </location>
</feature>
<protein>
    <recommendedName>
        <fullName evidence="2">PEP-utilising enzyme mobile domain-containing protein</fullName>
    </recommendedName>
</protein>
<sequence length="285" mass="32594">SDSMQRESAIAEDYWRYIFKHEKKTQTEIAMESLEQKLEELKNRFQEIGSVRTLKDDIFPNSSKHYVLKSAANRIWIDITDLITSLLEESSEISMVATGVGKILNHMEKNYMKIKFKNFISLLIKGEEQNNSDFTHCANHFMKVLLTFAQESSKFHGIIQMFDKCRKKLFRNAHIAVQETILLDINDICFLCTDELQALAFDTGALVSEMGGMHQHDAMVSREYGLPTVVGIANAKTIFHNAQCIQVNGSTGLIKILFDEPIISIFFLSNMDGNKRFYSTISLRT</sequence>
<dbReference type="EMBL" id="CAJNOQ010005691">
    <property type="protein sequence ID" value="CAF1108156.1"/>
    <property type="molecule type" value="Genomic_DNA"/>
</dbReference>
<evidence type="ECO:0000313" key="5">
    <source>
        <dbReference type="Proteomes" id="UP000663829"/>
    </source>
</evidence>
<feature type="non-terminal residue" evidence="3">
    <location>
        <position position="1"/>
    </location>
</feature>
<dbReference type="PANTHER" id="PTHR43615:SF1">
    <property type="entry name" value="PPDK_N DOMAIN-CONTAINING PROTEIN"/>
    <property type="match status" value="1"/>
</dbReference>
<feature type="domain" description="PEP-utilising enzyme mobile" evidence="2">
    <location>
        <begin position="196"/>
        <end position="252"/>
    </location>
</feature>
<dbReference type="EMBL" id="CAJOBC010005691">
    <property type="protein sequence ID" value="CAF3872700.1"/>
    <property type="molecule type" value="Genomic_DNA"/>
</dbReference>
<dbReference type="Pfam" id="PF00391">
    <property type="entry name" value="PEP-utilizers"/>
    <property type="match status" value="1"/>
</dbReference>
<dbReference type="Proteomes" id="UP000681722">
    <property type="component" value="Unassembled WGS sequence"/>
</dbReference>
<dbReference type="InterPro" id="IPR036637">
    <property type="entry name" value="Phosphohistidine_dom_sf"/>
</dbReference>
<dbReference type="Gene3D" id="3.50.30.10">
    <property type="entry name" value="Phosphohistidine domain"/>
    <property type="match status" value="1"/>
</dbReference>
<accession>A0A814PN03</accession>
<comment type="caution">
    <text evidence="3">The sequence shown here is derived from an EMBL/GenBank/DDBJ whole genome shotgun (WGS) entry which is preliminary data.</text>
</comment>
<name>A0A814PN03_9BILA</name>
<reference evidence="3" key="1">
    <citation type="submission" date="2021-02" db="EMBL/GenBank/DDBJ databases">
        <authorList>
            <person name="Nowell W R."/>
        </authorList>
    </citation>
    <scope>NUCLEOTIDE SEQUENCE</scope>
</reference>
<evidence type="ECO:0000256" key="1">
    <source>
        <dbReference type="SAM" id="Coils"/>
    </source>
</evidence>
<dbReference type="SUPFAM" id="SSF52009">
    <property type="entry name" value="Phosphohistidine domain"/>
    <property type="match status" value="1"/>
</dbReference>
<dbReference type="AlphaFoldDB" id="A0A814PN03"/>
<organism evidence="3 5">
    <name type="scientific">Didymodactylos carnosus</name>
    <dbReference type="NCBI Taxonomy" id="1234261"/>
    <lineage>
        <taxon>Eukaryota</taxon>
        <taxon>Metazoa</taxon>
        <taxon>Spiralia</taxon>
        <taxon>Gnathifera</taxon>
        <taxon>Rotifera</taxon>
        <taxon>Eurotatoria</taxon>
        <taxon>Bdelloidea</taxon>
        <taxon>Philodinida</taxon>
        <taxon>Philodinidae</taxon>
        <taxon>Didymodactylos</taxon>
    </lineage>
</organism>
<dbReference type="InterPro" id="IPR008279">
    <property type="entry name" value="PEP-util_enz_mobile_dom"/>
</dbReference>